<feature type="domain" description="S-adenosylmethionine synthetase N-terminal" evidence="2">
    <location>
        <begin position="3"/>
        <end position="32"/>
    </location>
</feature>
<dbReference type="GO" id="GO:0004478">
    <property type="term" value="F:methionine adenosyltransferase activity"/>
    <property type="evidence" value="ECO:0007669"/>
    <property type="project" value="UniProtKB-EC"/>
</dbReference>
<dbReference type="Pfam" id="PF00438">
    <property type="entry name" value="S-AdoMet_synt_N"/>
    <property type="match status" value="1"/>
</dbReference>
<name>A0A3B0P8U3_MYCSY</name>
<dbReference type="AlphaFoldDB" id="A0A3B0P8U3"/>
<dbReference type="GO" id="GO:0006556">
    <property type="term" value="P:S-adenosylmethionine biosynthetic process"/>
    <property type="evidence" value="ECO:0007669"/>
    <property type="project" value="InterPro"/>
</dbReference>
<sequence>MKKLFTSESVGRGHPDKICDQISDAILDAYLTW</sequence>
<dbReference type="InterPro" id="IPR022628">
    <property type="entry name" value="S-AdoMet_synt_N"/>
</dbReference>
<proteinExistence type="predicted"/>
<dbReference type="GO" id="GO:0005524">
    <property type="term" value="F:ATP binding"/>
    <property type="evidence" value="ECO:0007669"/>
    <property type="project" value="InterPro"/>
</dbReference>
<gene>
    <name evidence="3" type="primary">metK_3</name>
    <name evidence="3" type="ORF">NCTC10124_01312</name>
</gene>
<keyword evidence="3" id="KW-0808">Transferase</keyword>
<reference evidence="4" key="1">
    <citation type="submission" date="2018-06" db="EMBL/GenBank/DDBJ databases">
        <authorList>
            <consortium name="Pathogen Informatics"/>
        </authorList>
    </citation>
    <scope>NUCLEOTIDE SEQUENCE [LARGE SCALE GENOMIC DNA]</scope>
    <source>
        <strain evidence="4">NCTC10124</strain>
    </source>
</reference>
<dbReference type="GO" id="GO:0046872">
    <property type="term" value="F:metal ion binding"/>
    <property type="evidence" value="ECO:0007669"/>
    <property type="project" value="UniProtKB-KW"/>
</dbReference>
<dbReference type="Proteomes" id="UP000259328">
    <property type="component" value="Chromosome"/>
</dbReference>
<dbReference type="EMBL" id="LS991953">
    <property type="protein sequence ID" value="SYV93558.1"/>
    <property type="molecule type" value="Genomic_DNA"/>
</dbReference>
<keyword evidence="1" id="KW-0479">Metal-binding</keyword>
<accession>A0A3B0P8U3</accession>
<dbReference type="Gene3D" id="3.30.300.10">
    <property type="match status" value="1"/>
</dbReference>
<evidence type="ECO:0000313" key="3">
    <source>
        <dbReference type="EMBL" id="SYV93558.1"/>
    </source>
</evidence>
<evidence type="ECO:0000313" key="4">
    <source>
        <dbReference type="Proteomes" id="UP000259328"/>
    </source>
</evidence>
<organism evidence="3 4">
    <name type="scientific">Mycoplasmopsis synoviae</name>
    <name type="common">Mycoplasma synoviae</name>
    <dbReference type="NCBI Taxonomy" id="2109"/>
    <lineage>
        <taxon>Bacteria</taxon>
        <taxon>Bacillati</taxon>
        <taxon>Mycoplasmatota</taxon>
        <taxon>Mycoplasmoidales</taxon>
        <taxon>Metamycoplasmataceae</taxon>
        <taxon>Mycoplasmopsis</taxon>
    </lineage>
</organism>
<evidence type="ECO:0000256" key="1">
    <source>
        <dbReference type="ARBA" id="ARBA00022723"/>
    </source>
</evidence>
<dbReference type="InterPro" id="IPR022636">
    <property type="entry name" value="S-AdoMet_synthetase_sfam"/>
</dbReference>
<evidence type="ECO:0000259" key="2">
    <source>
        <dbReference type="Pfam" id="PF00438"/>
    </source>
</evidence>
<dbReference type="InterPro" id="IPR002133">
    <property type="entry name" value="S-AdoMet_synthetase"/>
</dbReference>
<dbReference type="EC" id="2.5.1.6" evidence="3"/>
<feature type="non-terminal residue" evidence="3">
    <location>
        <position position="33"/>
    </location>
</feature>
<dbReference type="SUPFAM" id="SSF55973">
    <property type="entry name" value="S-adenosylmethionine synthetase"/>
    <property type="match status" value="1"/>
</dbReference>
<protein>
    <submittedName>
        <fullName evidence="3">S-adenosylmethionine synthase</fullName>
        <ecNumber evidence="3">2.5.1.6</ecNumber>
    </submittedName>
</protein>
<dbReference type="PANTHER" id="PTHR11964">
    <property type="entry name" value="S-ADENOSYLMETHIONINE SYNTHETASE"/>
    <property type="match status" value="1"/>
</dbReference>